<evidence type="ECO:0000313" key="3">
    <source>
        <dbReference type="Proteomes" id="UP000812966"/>
    </source>
</evidence>
<feature type="region of interest" description="Disordered" evidence="1">
    <location>
        <begin position="60"/>
        <end position="80"/>
    </location>
</feature>
<feature type="region of interest" description="Disordered" evidence="1">
    <location>
        <begin position="131"/>
        <end position="179"/>
    </location>
</feature>
<name>A0A8K0NNQ6_9TREE</name>
<proteinExistence type="predicted"/>
<dbReference type="EMBL" id="JABELV010000144">
    <property type="protein sequence ID" value="KAG7529579.1"/>
    <property type="molecule type" value="Genomic_DNA"/>
</dbReference>
<keyword evidence="3" id="KW-1185">Reference proteome</keyword>
<reference evidence="2" key="1">
    <citation type="submission" date="2020-04" db="EMBL/GenBank/DDBJ databases">
        <title>Analysis of mating type loci in Filobasidium floriforme.</title>
        <authorList>
            <person name="Nowrousian M."/>
        </authorList>
    </citation>
    <scope>NUCLEOTIDE SEQUENCE</scope>
    <source>
        <strain evidence="2">CBS 6242</strain>
    </source>
</reference>
<protein>
    <submittedName>
        <fullName evidence="2">Uncharacterized protein</fullName>
    </submittedName>
</protein>
<evidence type="ECO:0000256" key="1">
    <source>
        <dbReference type="SAM" id="MobiDB-lite"/>
    </source>
</evidence>
<comment type="caution">
    <text evidence="2">The sequence shown here is derived from an EMBL/GenBank/DDBJ whole genome shotgun (WGS) entry which is preliminary data.</text>
</comment>
<evidence type="ECO:0000313" key="2">
    <source>
        <dbReference type="EMBL" id="KAG7529579.1"/>
    </source>
</evidence>
<feature type="region of interest" description="Disordered" evidence="1">
    <location>
        <begin position="31"/>
        <end position="50"/>
    </location>
</feature>
<dbReference type="AlphaFoldDB" id="A0A8K0NNQ6"/>
<gene>
    <name evidence="2" type="ORF">FFLO_05551</name>
</gene>
<feature type="region of interest" description="Disordered" evidence="1">
    <location>
        <begin position="285"/>
        <end position="342"/>
    </location>
</feature>
<organism evidence="2 3">
    <name type="scientific">Filobasidium floriforme</name>
    <dbReference type="NCBI Taxonomy" id="5210"/>
    <lineage>
        <taxon>Eukaryota</taxon>
        <taxon>Fungi</taxon>
        <taxon>Dikarya</taxon>
        <taxon>Basidiomycota</taxon>
        <taxon>Agaricomycotina</taxon>
        <taxon>Tremellomycetes</taxon>
        <taxon>Filobasidiales</taxon>
        <taxon>Filobasidiaceae</taxon>
        <taxon>Filobasidium</taxon>
    </lineage>
</organism>
<feature type="compositionally biased region" description="Polar residues" evidence="1">
    <location>
        <begin position="141"/>
        <end position="166"/>
    </location>
</feature>
<accession>A0A8K0NNQ6</accession>
<sequence>MPHPHLKWENEADHQRQRFALPPQEVSFAERNLDPSRGLDSQLRQSPDSYQVEIPQIYPEAPASEDSPGVQHPHSVGGKLQPVRVIDTPQGLYALYDRTELLEYKKTIPHEEVPEEEYLQAESNTLYPIWSGGHPPEKHTQWQTASSEAQYRQSFETEDGSNQRTETALLPPTPQSSRLEEFDHGFSYRSYHDGRFERGMQSEGLPYQTPRHGRESPFIHHPMPLPRPQAFEPRFNMYTPTPAPREFATAHAHHSATTSMGTIAATTNSLHQPHRYTASVRVSGLRQQPGTDHAHNSYHSGSAYGQRFGTSTGYRGSGSHRRGFGKRGSQAYEMHQYRNVNQ</sequence>
<dbReference type="Proteomes" id="UP000812966">
    <property type="component" value="Unassembled WGS sequence"/>
</dbReference>